<keyword evidence="1" id="KW-0863">Zinc-finger</keyword>
<dbReference type="PROSITE" id="PS50158">
    <property type="entry name" value="ZF_CCHC"/>
    <property type="match status" value="1"/>
</dbReference>
<keyword evidence="5" id="KW-1185">Reference proteome</keyword>
<feature type="region of interest" description="Disordered" evidence="2">
    <location>
        <begin position="147"/>
        <end position="171"/>
    </location>
</feature>
<gene>
    <name evidence="4" type="ORF">KHLLAP_LOCUS6051</name>
</gene>
<sequence length="232" mass="26228">MKALTRLDLVKIGNMIQSTIEEEPARFVQGLHKGDEMVARFKTKYEARGEEQKLLRWDDLQECSYTGGCPIRYVTNFNNLVARNCDVGNTVMQLQQRALFLAGTREKTKAWEKQQRSFVRYTSGTGMSLQALQNDFVSEFRDRIDKKGDGKAASKEKDSSHNADRKEPKDKSKIKCWKCGNHGHYKNECPAGTSDDKGTQYTKRGTKSHAATVEPPVGLEDLTDVPGPNRCF</sequence>
<protein>
    <submittedName>
        <fullName evidence="4">Uu.00g129770.m01.CDS01</fullName>
    </submittedName>
</protein>
<dbReference type="SUPFAM" id="SSF57756">
    <property type="entry name" value="Retrovirus zinc finger-like domains"/>
    <property type="match status" value="1"/>
</dbReference>
<keyword evidence="1" id="KW-0479">Metal-binding</keyword>
<accession>A0AAI8VIK5</accession>
<dbReference type="Pfam" id="PF00098">
    <property type="entry name" value="zf-CCHC"/>
    <property type="match status" value="1"/>
</dbReference>
<dbReference type="GO" id="GO:0008270">
    <property type="term" value="F:zinc ion binding"/>
    <property type="evidence" value="ECO:0007669"/>
    <property type="project" value="UniProtKB-KW"/>
</dbReference>
<feature type="region of interest" description="Disordered" evidence="2">
    <location>
        <begin position="187"/>
        <end position="232"/>
    </location>
</feature>
<comment type="caution">
    <text evidence="4">The sequence shown here is derived from an EMBL/GenBank/DDBJ whole genome shotgun (WGS) entry which is preliminary data.</text>
</comment>
<dbReference type="Proteomes" id="UP001295740">
    <property type="component" value="Unassembled WGS sequence"/>
</dbReference>
<evidence type="ECO:0000256" key="1">
    <source>
        <dbReference type="PROSITE-ProRule" id="PRU00047"/>
    </source>
</evidence>
<proteinExistence type="predicted"/>
<dbReference type="GO" id="GO:0003676">
    <property type="term" value="F:nucleic acid binding"/>
    <property type="evidence" value="ECO:0007669"/>
    <property type="project" value="InterPro"/>
</dbReference>
<keyword evidence="1" id="KW-0862">Zinc</keyword>
<dbReference type="InterPro" id="IPR036875">
    <property type="entry name" value="Znf_CCHC_sf"/>
</dbReference>
<dbReference type="AlphaFoldDB" id="A0AAI8VIK5"/>
<evidence type="ECO:0000313" key="5">
    <source>
        <dbReference type="Proteomes" id="UP001295740"/>
    </source>
</evidence>
<evidence type="ECO:0000313" key="4">
    <source>
        <dbReference type="EMBL" id="CAJ2505583.1"/>
    </source>
</evidence>
<reference evidence="4" key="1">
    <citation type="submission" date="2023-10" db="EMBL/GenBank/DDBJ databases">
        <authorList>
            <person name="Hackl T."/>
        </authorList>
    </citation>
    <scope>NUCLEOTIDE SEQUENCE</scope>
</reference>
<dbReference type="InterPro" id="IPR001878">
    <property type="entry name" value="Znf_CCHC"/>
</dbReference>
<name>A0AAI8VIK5_9PEZI</name>
<evidence type="ECO:0000259" key="3">
    <source>
        <dbReference type="PROSITE" id="PS50158"/>
    </source>
</evidence>
<feature type="domain" description="CCHC-type" evidence="3">
    <location>
        <begin position="175"/>
        <end position="190"/>
    </location>
</feature>
<dbReference type="Gene3D" id="4.10.60.10">
    <property type="entry name" value="Zinc finger, CCHC-type"/>
    <property type="match status" value="1"/>
</dbReference>
<organism evidence="4 5">
    <name type="scientific">Anthostomella pinea</name>
    <dbReference type="NCBI Taxonomy" id="933095"/>
    <lineage>
        <taxon>Eukaryota</taxon>
        <taxon>Fungi</taxon>
        <taxon>Dikarya</taxon>
        <taxon>Ascomycota</taxon>
        <taxon>Pezizomycotina</taxon>
        <taxon>Sordariomycetes</taxon>
        <taxon>Xylariomycetidae</taxon>
        <taxon>Xylariales</taxon>
        <taxon>Xylariaceae</taxon>
        <taxon>Anthostomella</taxon>
    </lineage>
</organism>
<evidence type="ECO:0000256" key="2">
    <source>
        <dbReference type="SAM" id="MobiDB-lite"/>
    </source>
</evidence>
<dbReference type="EMBL" id="CAUWAG010000007">
    <property type="protein sequence ID" value="CAJ2505583.1"/>
    <property type="molecule type" value="Genomic_DNA"/>
</dbReference>